<dbReference type="EMBL" id="JASJEV010000001">
    <property type="protein sequence ID" value="MDJ1156907.1"/>
    <property type="molecule type" value="Genomic_DNA"/>
</dbReference>
<dbReference type="Pfam" id="PF00582">
    <property type="entry name" value="Usp"/>
    <property type="match status" value="1"/>
</dbReference>
<dbReference type="InterPro" id="IPR014729">
    <property type="entry name" value="Rossmann-like_a/b/a_fold"/>
</dbReference>
<proteinExistence type="inferred from homology"/>
<evidence type="ECO:0000313" key="4">
    <source>
        <dbReference type="Proteomes" id="UP001321492"/>
    </source>
</evidence>
<evidence type="ECO:0000313" key="3">
    <source>
        <dbReference type="EMBL" id="MDJ1156907.1"/>
    </source>
</evidence>
<dbReference type="InterPro" id="IPR006016">
    <property type="entry name" value="UspA"/>
</dbReference>
<keyword evidence="4" id="KW-1185">Reference proteome</keyword>
<reference evidence="3 4" key="1">
    <citation type="submission" date="2023-05" db="EMBL/GenBank/DDBJ databases">
        <title>Chelatococcus sp. nov., a moderately thermophilic bacterium isolated from hot spring microbial mat.</title>
        <authorList>
            <person name="Hu C.-J."/>
            <person name="Li W.-J."/>
        </authorList>
    </citation>
    <scope>NUCLEOTIDE SEQUENCE [LARGE SCALE GENOMIC DNA]</scope>
    <source>
        <strain evidence="3 4">SYSU G07232</strain>
    </source>
</reference>
<feature type="domain" description="UspA" evidence="2">
    <location>
        <begin position="1"/>
        <end position="145"/>
    </location>
</feature>
<protein>
    <submittedName>
        <fullName evidence="3">Universal stress protein</fullName>
    </submittedName>
</protein>
<evidence type="ECO:0000259" key="2">
    <source>
        <dbReference type="Pfam" id="PF00582"/>
    </source>
</evidence>
<dbReference type="PANTHER" id="PTHR46268">
    <property type="entry name" value="STRESS RESPONSE PROTEIN NHAX"/>
    <property type="match status" value="1"/>
</dbReference>
<evidence type="ECO:0000256" key="1">
    <source>
        <dbReference type="ARBA" id="ARBA00008791"/>
    </source>
</evidence>
<name>A0ABT7AD29_9HYPH</name>
<dbReference type="InterPro" id="IPR006015">
    <property type="entry name" value="Universal_stress_UspA"/>
</dbReference>
<dbReference type="Proteomes" id="UP001321492">
    <property type="component" value="Unassembled WGS sequence"/>
</dbReference>
<dbReference type="PRINTS" id="PR01438">
    <property type="entry name" value="UNVRSLSTRESS"/>
</dbReference>
<dbReference type="SUPFAM" id="SSF52402">
    <property type="entry name" value="Adenine nucleotide alpha hydrolases-like"/>
    <property type="match status" value="1"/>
</dbReference>
<dbReference type="RefSeq" id="WP_283738899.1">
    <property type="nucleotide sequence ID" value="NZ_JASJEV010000001.1"/>
</dbReference>
<dbReference type="Gene3D" id="3.40.50.620">
    <property type="entry name" value="HUPs"/>
    <property type="match status" value="1"/>
</dbReference>
<comment type="similarity">
    <text evidence="1">Belongs to the universal stress protein A family.</text>
</comment>
<comment type="caution">
    <text evidence="3">The sequence shown here is derived from an EMBL/GenBank/DDBJ whole genome shotgun (WGS) entry which is preliminary data.</text>
</comment>
<sequence>MYKHILVPTDGTELSDKAIAHGVSLAKAVGATITGLTVSPPFHAFAVDPMMVADTPEAYRDHVWRAATKRLAKVRSAAEAAGVTCDTLHVENDHPYEAIIDTAKTRACDLIVMASHGRRGLSAILLGSETVKVLTHSDIPVLVCR</sequence>
<accession>A0ABT7AD29</accession>
<dbReference type="PANTHER" id="PTHR46268:SF15">
    <property type="entry name" value="UNIVERSAL STRESS PROTEIN HP_0031"/>
    <property type="match status" value="1"/>
</dbReference>
<organism evidence="3 4">
    <name type="scientific">Chelatococcus albus</name>
    <dbReference type="NCBI Taxonomy" id="3047466"/>
    <lineage>
        <taxon>Bacteria</taxon>
        <taxon>Pseudomonadati</taxon>
        <taxon>Pseudomonadota</taxon>
        <taxon>Alphaproteobacteria</taxon>
        <taxon>Hyphomicrobiales</taxon>
        <taxon>Chelatococcaceae</taxon>
        <taxon>Chelatococcus</taxon>
    </lineage>
</organism>
<gene>
    <name evidence="3" type="ORF">QNA08_01445</name>
</gene>
<dbReference type="CDD" id="cd00293">
    <property type="entry name" value="USP-like"/>
    <property type="match status" value="1"/>
</dbReference>